<keyword evidence="2" id="KW-1185">Reference proteome</keyword>
<dbReference type="Proteomes" id="UP000663722">
    <property type="component" value="Chromosome"/>
</dbReference>
<gene>
    <name evidence="1" type="ORF">dnm_091090</name>
</gene>
<accession>A0A975BWG0</accession>
<dbReference type="EMBL" id="CP061800">
    <property type="protein sequence ID" value="QTA93016.1"/>
    <property type="molecule type" value="Genomic_DNA"/>
</dbReference>
<sequence length="52" mass="5757">MLLKAFLLKLATSASVKNGQMEYSACKKNLAVLLITNINQVLTSNNLYNKVK</sequence>
<reference evidence="1" key="1">
    <citation type="journal article" date="2021" name="Microb. Physiol.">
        <title>Proteogenomic Insights into the Physiology of Marine, Sulfate-Reducing, Filamentous Desulfonema limicola and Desulfonema magnum.</title>
        <authorList>
            <person name="Schnaars V."/>
            <person name="Wohlbrand L."/>
            <person name="Scheve S."/>
            <person name="Hinrichs C."/>
            <person name="Reinhardt R."/>
            <person name="Rabus R."/>
        </authorList>
    </citation>
    <scope>NUCLEOTIDE SEQUENCE</scope>
    <source>
        <strain evidence="1">4be13</strain>
    </source>
</reference>
<dbReference type="AlphaFoldDB" id="A0A975BWG0"/>
<organism evidence="1 2">
    <name type="scientific">Desulfonema magnum</name>
    <dbReference type="NCBI Taxonomy" id="45655"/>
    <lineage>
        <taxon>Bacteria</taxon>
        <taxon>Pseudomonadati</taxon>
        <taxon>Thermodesulfobacteriota</taxon>
        <taxon>Desulfobacteria</taxon>
        <taxon>Desulfobacterales</taxon>
        <taxon>Desulfococcaceae</taxon>
        <taxon>Desulfonema</taxon>
    </lineage>
</organism>
<dbReference type="KEGG" id="dmm:dnm_091090"/>
<name>A0A975BWG0_9BACT</name>
<proteinExistence type="predicted"/>
<evidence type="ECO:0000313" key="2">
    <source>
        <dbReference type="Proteomes" id="UP000663722"/>
    </source>
</evidence>
<evidence type="ECO:0000313" key="1">
    <source>
        <dbReference type="EMBL" id="QTA93016.1"/>
    </source>
</evidence>
<protein>
    <submittedName>
        <fullName evidence="1">Uncharacterized protein</fullName>
    </submittedName>
</protein>